<reference evidence="14" key="1">
    <citation type="submission" date="2017-10" db="EMBL/GenBank/DDBJ databases">
        <authorList>
            <person name="Frank J."/>
        </authorList>
    </citation>
    <scope>NUCLEOTIDE SEQUENCE [LARGE SCALE GENOMIC DNA]</scope>
</reference>
<proteinExistence type="predicted"/>
<accession>A0A2C9CAI9</accession>
<feature type="transmembrane region" description="Helical" evidence="11">
    <location>
        <begin position="119"/>
        <end position="141"/>
    </location>
</feature>
<dbReference type="NCBIfam" id="NF006184">
    <property type="entry name" value="PRK08319.1"/>
    <property type="match status" value="1"/>
</dbReference>
<feature type="transmembrane region" description="Helical" evidence="11">
    <location>
        <begin position="177"/>
        <end position="198"/>
    </location>
</feature>
<keyword evidence="5" id="KW-0169">Cobalamin biosynthesis</keyword>
<comment type="subcellular location">
    <subcellularLocation>
        <location evidence="1">Cell membrane</location>
        <topology evidence="1">Multi-pass membrane protein</topology>
    </subcellularLocation>
</comment>
<dbReference type="KEGG" id="kst:KSMBR1_0199"/>
<dbReference type="AlphaFoldDB" id="A0A2C9CAI9"/>
<keyword evidence="8" id="KW-0406">Ion transport</keyword>
<keyword evidence="2" id="KW-0171">Cobalt transport</keyword>
<dbReference type="Pfam" id="PF01891">
    <property type="entry name" value="CbiM"/>
    <property type="match status" value="1"/>
</dbReference>
<dbReference type="EMBL" id="LT934425">
    <property type="protein sequence ID" value="SOH02716.1"/>
    <property type="molecule type" value="Genomic_DNA"/>
</dbReference>
<evidence type="ECO:0000256" key="10">
    <source>
        <dbReference type="ARBA" id="ARBA00023285"/>
    </source>
</evidence>
<evidence type="ECO:0000256" key="4">
    <source>
        <dbReference type="ARBA" id="ARBA00022475"/>
    </source>
</evidence>
<evidence type="ECO:0000256" key="6">
    <source>
        <dbReference type="ARBA" id="ARBA00022692"/>
    </source>
</evidence>
<evidence type="ECO:0000256" key="9">
    <source>
        <dbReference type="ARBA" id="ARBA00023136"/>
    </source>
</evidence>
<dbReference type="Proteomes" id="UP000221734">
    <property type="component" value="Chromosome Kuenenia_stuttgartiensis_MBR1"/>
</dbReference>
<feature type="transmembrane region" description="Helical" evidence="11">
    <location>
        <begin position="218"/>
        <end position="245"/>
    </location>
</feature>
<keyword evidence="6 11" id="KW-0812">Transmembrane</keyword>
<keyword evidence="14" id="KW-1185">Reference proteome</keyword>
<evidence type="ECO:0000313" key="14">
    <source>
        <dbReference type="Proteomes" id="UP000221734"/>
    </source>
</evidence>
<dbReference type="InterPro" id="IPR002751">
    <property type="entry name" value="CbiM/NikMN"/>
</dbReference>
<dbReference type="EMBL" id="CP049055">
    <property type="protein sequence ID" value="QII11577.1"/>
    <property type="molecule type" value="Genomic_DNA"/>
</dbReference>
<evidence type="ECO:0000256" key="7">
    <source>
        <dbReference type="ARBA" id="ARBA00022989"/>
    </source>
</evidence>
<evidence type="ECO:0000256" key="5">
    <source>
        <dbReference type="ARBA" id="ARBA00022573"/>
    </source>
</evidence>
<keyword evidence="4" id="KW-1003">Cell membrane</keyword>
<sequence length="266" mass="28787">MGFFVLREKVLKSTKMFLLNITVFLLVFLVSDKAAYAMHITEGILPTEWAVTLFAVSIPFLGIGIYQVKRKKREMHSYLPLVGMLGAAVFVFSCFPVPVVALNGMATSHPCGTGMSAILLGPFVSVLIAGIALLIQALFLAHGGLTTLGGNIFSMGILGSFSGFFAFKITRRCGMPLFWCGFFAGVISDLFTYLGTSIELGLLVINNGGSFFRATAEIFGVFMMTSQGVLCIVEGVVVGFILVFIEKRRPDILVQLGMIKKNAKPV</sequence>
<keyword evidence="9 11" id="KW-0472">Membrane</keyword>
<gene>
    <name evidence="12" type="ORF">KsCSTR_21980</name>
    <name evidence="13" type="ORF">KSMBR1_0199</name>
</gene>
<dbReference type="PANTHER" id="PTHR43627:SF1">
    <property type="entry name" value="COBALT TRANSPORT PROTEIN CBIM"/>
    <property type="match status" value="1"/>
</dbReference>
<evidence type="ECO:0000256" key="11">
    <source>
        <dbReference type="SAM" id="Phobius"/>
    </source>
</evidence>
<evidence type="ECO:0000313" key="15">
    <source>
        <dbReference type="Proteomes" id="UP000501926"/>
    </source>
</evidence>
<dbReference type="Gene3D" id="1.10.1760.20">
    <property type="match status" value="1"/>
</dbReference>
<reference evidence="13" key="2">
    <citation type="submission" date="2017-10" db="EMBL/GenBank/DDBJ databases">
        <authorList>
            <person name="Banno H."/>
            <person name="Chua N.-H."/>
        </authorList>
    </citation>
    <scope>NUCLEOTIDE SEQUENCE [LARGE SCALE GENOMIC DNA]</scope>
    <source>
        <strain evidence="13">Kuenenia_mbr1_ru-nijmegen</strain>
    </source>
</reference>
<dbReference type="InterPro" id="IPR018024">
    <property type="entry name" value="CbiM"/>
</dbReference>
<keyword evidence="10" id="KW-0170">Cobalt</keyword>
<dbReference type="GO" id="GO:0009236">
    <property type="term" value="P:cobalamin biosynthetic process"/>
    <property type="evidence" value="ECO:0007669"/>
    <property type="project" value="UniProtKB-KW"/>
</dbReference>
<dbReference type="GO" id="GO:0006824">
    <property type="term" value="P:cobalt ion transport"/>
    <property type="evidence" value="ECO:0007669"/>
    <property type="project" value="UniProtKB-KW"/>
</dbReference>
<reference evidence="12 15" key="3">
    <citation type="submission" date="2020-02" db="EMBL/GenBank/DDBJ databases">
        <title>Newly sequenced genome of strain CSTR1 showed variability in Candidatus Kuenenia stuttgartiensis genomes.</title>
        <authorList>
            <person name="Ding C."/>
            <person name="Adrian L."/>
        </authorList>
    </citation>
    <scope>NUCLEOTIDE SEQUENCE [LARGE SCALE GENOMIC DNA]</scope>
    <source>
        <strain evidence="12 15">CSTR1</strain>
    </source>
</reference>
<dbReference type="Proteomes" id="UP000501926">
    <property type="component" value="Chromosome"/>
</dbReference>
<evidence type="ECO:0000256" key="3">
    <source>
        <dbReference type="ARBA" id="ARBA00022448"/>
    </source>
</evidence>
<evidence type="ECO:0000313" key="13">
    <source>
        <dbReference type="EMBL" id="SOH02716.1"/>
    </source>
</evidence>
<evidence type="ECO:0000256" key="2">
    <source>
        <dbReference type="ARBA" id="ARBA00022426"/>
    </source>
</evidence>
<evidence type="ECO:0000256" key="8">
    <source>
        <dbReference type="ARBA" id="ARBA00023065"/>
    </source>
</evidence>
<feature type="transmembrane region" description="Helical" evidence="11">
    <location>
        <begin position="47"/>
        <end position="66"/>
    </location>
</feature>
<protein>
    <submittedName>
        <fullName evidence="12">Putative membrane protein</fullName>
    </submittedName>
</protein>
<keyword evidence="3" id="KW-0813">Transport</keyword>
<dbReference type="PANTHER" id="PTHR43627">
    <property type="match status" value="1"/>
</dbReference>
<keyword evidence="7 11" id="KW-1133">Transmembrane helix</keyword>
<dbReference type="GO" id="GO:0043190">
    <property type="term" value="C:ATP-binding cassette (ABC) transporter complex"/>
    <property type="evidence" value="ECO:0007669"/>
    <property type="project" value="InterPro"/>
</dbReference>
<evidence type="ECO:0000256" key="1">
    <source>
        <dbReference type="ARBA" id="ARBA00004651"/>
    </source>
</evidence>
<organism evidence="13 14">
    <name type="scientific">Kuenenia stuttgartiensis</name>
    <dbReference type="NCBI Taxonomy" id="174633"/>
    <lineage>
        <taxon>Bacteria</taxon>
        <taxon>Pseudomonadati</taxon>
        <taxon>Planctomycetota</taxon>
        <taxon>Candidatus Brocadiia</taxon>
        <taxon>Candidatus Brocadiales</taxon>
        <taxon>Candidatus Brocadiaceae</taxon>
        <taxon>Candidatus Kuenenia</taxon>
    </lineage>
</organism>
<name>A0A2C9CAI9_KUEST</name>
<evidence type="ECO:0000313" key="12">
    <source>
        <dbReference type="EMBL" id="QII11577.1"/>
    </source>
</evidence>
<feature type="transmembrane region" description="Helical" evidence="11">
    <location>
        <begin position="78"/>
        <end position="99"/>
    </location>
</feature>